<feature type="domain" description="RecF/RecN/SMC N-terminal" evidence="1">
    <location>
        <begin position="5"/>
        <end position="71"/>
    </location>
</feature>
<dbReference type="EMBL" id="UINC01004391">
    <property type="protein sequence ID" value="SVA13979.1"/>
    <property type="molecule type" value="Genomic_DNA"/>
</dbReference>
<dbReference type="AlphaFoldDB" id="A0A381TDZ3"/>
<reference evidence="2" key="1">
    <citation type="submission" date="2018-05" db="EMBL/GenBank/DDBJ databases">
        <authorList>
            <person name="Lanie J.A."/>
            <person name="Ng W.-L."/>
            <person name="Kazmierczak K.M."/>
            <person name="Andrzejewski T.M."/>
            <person name="Davidsen T.M."/>
            <person name="Wayne K.J."/>
            <person name="Tettelin H."/>
            <person name="Glass J.I."/>
            <person name="Rusch D."/>
            <person name="Podicherti R."/>
            <person name="Tsui H.-C.T."/>
            <person name="Winkler M.E."/>
        </authorList>
    </citation>
    <scope>NUCLEOTIDE SEQUENCE</scope>
</reference>
<feature type="non-terminal residue" evidence="2">
    <location>
        <position position="76"/>
    </location>
</feature>
<dbReference type="Gene3D" id="3.40.50.300">
    <property type="entry name" value="P-loop containing nucleotide triphosphate hydrolases"/>
    <property type="match status" value="1"/>
</dbReference>
<name>A0A381TDZ3_9ZZZZ</name>
<accession>A0A381TDZ3</accession>
<dbReference type="InterPro" id="IPR003395">
    <property type="entry name" value="RecF/RecN/SMC_N"/>
</dbReference>
<dbReference type="GO" id="GO:0006302">
    <property type="term" value="P:double-strand break repair"/>
    <property type="evidence" value="ECO:0007669"/>
    <property type="project" value="TreeGrafter"/>
</dbReference>
<organism evidence="2">
    <name type="scientific">marine metagenome</name>
    <dbReference type="NCBI Taxonomy" id="408172"/>
    <lineage>
        <taxon>unclassified sequences</taxon>
        <taxon>metagenomes</taxon>
        <taxon>ecological metagenomes</taxon>
    </lineage>
</organism>
<evidence type="ECO:0000259" key="1">
    <source>
        <dbReference type="Pfam" id="PF02463"/>
    </source>
</evidence>
<dbReference type="PANTHER" id="PTHR32182:SF0">
    <property type="entry name" value="DNA REPLICATION AND REPAIR PROTEIN RECF"/>
    <property type="match status" value="1"/>
</dbReference>
<evidence type="ECO:0000313" key="2">
    <source>
        <dbReference type="EMBL" id="SVA13979.1"/>
    </source>
</evidence>
<dbReference type="PANTHER" id="PTHR32182">
    <property type="entry name" value="DNA REPLICATION AND REPAIR PROTEIN RECF"/>
    <property type="match status" value="1"/>
</dbReference>
<dbReference type="SUPFAM" id="SSF52540">
    <property type="entry name" value="P-loop containing nucleoside triphosphate hydrolases"/>
    <property type="match status" value="1"/>
</dbReference>
<gene>
    <name evidence="2" type="ORF">METZ01_LOCUS66833</name>
</gene>
<protein>
    <recommendedName>
        <fullName evidence="1">RecF/RecN/SMC N-terminal domain-containing protein</fullName>
    </recommendedName>
</protein>
<dbReference type="Pfam" id="PF02463">
    <property type="entry name" value="SMC_N"/>
    <property type="match status" value="1"/>
</dbReference>
<proteinExistence type="predicted"/>
<dbReference type="GO" id="GO:0000731">
    <property type="term" value="P:DNA synthesis involved in DNA repair"/>
    <property type="evidence" value="ECO:0007669"/>
    <property type="project" value="TreeGrafter"/>
</dbReference>
<sequence length="76" mass="8824">MNFFQNIKLENYRNFNYFEIDFTSGCNILIGKNGSGKTNILESISLFEKGRGLRKDKINNLVNQNNDKKKFNITSL</sequence>
<dbReference type="InterPro" id="IPR027417">
    <property type="entry name" value="P-loop_NTPase"/>
</dbReference>